<dbReference type="Proteomes" id="UP000176614">
    <property type="component" value="Unassembled WGS sequence"/>
</dbReference>
<evidence type="ECO:0000256" key="6">
    <source>
        <dbReference type="ARBA" id="ARBA00023002"/>
    </source>
</evidence>
<dbReference type="Pfam" id="PF00763">
    <property type="entry name" value="THF_DHG_CYH"/>
    <property type="match status" value="1"/>
</dbReference>
<evidence type="ECO:0008006" key="13">
    <source>
        <dbReference type="Google" id="ProtNLM"/>
    </source>
</evidence>
<evidence type="ECO:0000313" key="11">
    <source>
        <dbReference type="EMBL" id="OGC63906.1"/>
    </source>
</evidence>
<comment type="pathway">
    <text evidence="1">One-carbon metabolism; tetrahydrofolate interconversion.</text>
</comment>
<dbReference type="InterPro" id="IPR036291">
    <property type="entry name" value="NAD(P)-bd_dom_sf"/>
</dbReference>
<dbReference type="PRINTS" id="PR00085">
    <property type="entry name" value="THFDHDRGNASE"/>
</dbReference>
<reference evidence="11 12" key="1">
    <citation type="journal article" date="2016" name="Nat. Commun.">
        <title>Thousands of microbial genomes shed light on interconnected biogeochemical processes in an aquifer system.</title>
        <authorList>
            <person name="Anantharaman K."/>
            <person name="Brown C.T."/>
            <person name="Hug L.A."/>
            <person name="Sharon I."/>
            <person name="Castelle C.J."/>
            <person name="Probst A.J."/>
            <person name="Thomas B.C."/>
            <person name="Singh A."/>
            <person name="Wilkins M.J."/>
            <person name="Karaoz U."/>
            <person name="Brodie E.L."/>
            <person name="Williams K.H."/>
            <person name="Hubbard S.S."/>
            <person name="Banfield J.F."/>
        </authorList>
    </citation>
    <scope>NUCLEOTIDE SEQUENCE [LARGE SCALE GENOMIC DNA]</scope>
</reference>
<proteinExistence type="predicted"/>
<evidence type="ECO:0000256" key="5">
    <source>
        <dbReference type="ARBA" id="ARBA00022857"/>
    </source>
</evidence>
<dbReference type="InterPro" id="IPR020631">
    <property type="entry name" value="THF_DH/CycHdrlase_NAD-bd_dom"/>
</dbReference>
<dbReference type="SUPFAM" id="SSF51735">
    <property type="entry name" value="NAD(P)-binding Rossmann-fold domains"/>
    <property type="match status" value="1"/>
</dbReference>
<dbReference type="PANTHER" id="PTHR48099">
    <property type="entry name" value="C-1-TETRAHYDROFOLATE SYNTHASE, CYTOPLASMIC-RELATED"/>
    <property type="match status" value="1"/>
</dbReference>
<sequence length="258" mass="28184">MQLFDGNYQGSLLDQQIKKHIQSFPCRNRLGIVQIGDNSSSTKYVFLKKKKCEELGIECLVFKYDSELSMEELKSHVEIIAKDPYISGFIIQLPLPLGKYDFLIKLIPSEKDIDNLTNSLTFDSPVVRALGYFLDWGKISLKNNEVCVIGDGNLVGKPLAKYCEKKGAGVTVNTNYKTGDKITADLIIVGVGIPGLVKGEDVKQGANVVDFGSAVVEGRVMGDFDVASHLSHLGIISPSPGGLGPLVVRYLIMNFLGI</sequence>
<evidence type="ECO:0000256" key="3">
    <source>
        <dbReference type="ARBA" id="ARBA00022755"/>
    </source>
</evidence>
<comment type="caution">
    <text evidence="11">The sequence shown here is derived from an EMBL/GenBank/DDBJ whole genome shotgun (WGS) entry which is preliminary data.</text>
</comment>
<dbReference type="GO" id="GO:0004488">
    <property type="term" value="F:methylenetetrahydrofolate dehydrogenase (NADP+) activity"/>
    <property type="evidence" value="ECO:0007669"/>
    <property type="project" value="InterPro"/>
</dbReference>
<keyword evidence="4" id="KW-0378">Hydrolase</keyword>
<protein>
    <recommendedName>
        <fullName evidence="13">Methenyltetrahydrofolate cyclohydrolase</fullName>
    </recommendedName>
</protein>
<evidence type="ECO:0000256" key="2">
    <source>
        <dbReference type="ARBA" id="ARBA00022563"/>
    </source>
</evidence>
<dbReference type="PANTHER" id="PTHR48099:SF5">
    <property type="entry name" value="C-1-TETRAHYDROFOLATE SYNTHASE, CYTOPLASMIC"/>
    <property type="match status" value="1"/>
</dbReference>
<dbReference type="AlphaFoldDB" id="A0A1F4W3C0"/>
<feature type="domain" description="Tetrahydrofolate dehydrogenase/cyclohydrolase NAD(P)-binding" evidence="10">
    <location>
        <begin position="134"/>
        <end position="256"/>
    </location>
</feature>
<keyword evidence="6" id="KW-0560">Oxidoreductase</keyword>
<dbReference type="InterPro" id="IPR046346">
    <property type="entry name" value="Aminoacid_DH-like_N_sf"/>
</dbReference>
<gene>
    <name evidence="11" type="ORF">A2264_02345</name>
</gene>
<dbReference type="InterPro" id="IPR020630">
    <property type="entry name" value="THF_DH/CycHdrlase_cat_dom"/>
</dbReference>
<dbReference type="GO" id="GO:0035999">
    <property type="term" value="P:tetrahydrofolate interconversion"/>
    <property type="evidence" value="ECO:0007669"/>
    <property type="project" value="TreeGrafter"/>
</dbReference>
<evidence type="ECO:0000259" key="9">
    <source>
        <dbReference type="Pfam" id="PF00763"/>
    </source>
</evidence>
<keyword evidence="8" id="KW-0511">Multifunctional enzyme</keyword>
<dbReference type="Gene3D" id="3.40.50.10860">
    <property type="entry name" value="Leucine Dehydrogenase, chain A, domain 1"/>
    <property type="match status" value="1"/>
</dbReference>
<keyword evidence="5" id="KW-0521">NADP</keyword>
<dbReference type="GO" id="GO:0006164">
    <property type="term" value="P:purine nucleotide biosynthetic process"/>
    <property type="evidence" value="ECO:0007669"/>
    <property type="project" value="UniProtKB-KW"/>
</dbReference>
<dbReference type="EMBL" id="MEVT01000001">
    <property type="protein sequence ID" value="OGC63906.1"/>
    <property type="molecule type" value="Genomic_DNA"/>
</dbReference>
<organism evidence="11 12">
    <name type="scientific">candidate division WWE3 bacterium RIFOXYA2_FULL_46_9</name>
    <dbReference type="NCBI Taxonomy" id="1802636"/>
    <lineage>
        <taxon>Bacteria</taxon>
        <taxon>Katanobacteria</taxon>
    </lineage>
</organism>
<evidence type="ECO:0000256" key="1">
    <source>
        <dbReference type="ARBA" id="ARBA00004777"/>
    </source>
</evidence>
<dbReference type="InterPro" id="IPR000672">
    <property type="entry name" value="THF_DH/CycHdrlase"/>
</dbReference>
<keyword evidence="2" id="KW-0554">One-carbon metabolism</keyword>
<dbReference type="Pfam" id="PF02882">
    <property type="entry name" value="THF_DHG_CYH_C"/>
    <property type="match status" value="1"/>
</dbReference>
<dbReference type="GO" id="GO:0005829">
    <property type="term" value="C:cytosol"/>
    <property type="evidence" value="ECO:0007669"/>
    <property type="project" value="TreeGrafter"/>
</dbReference>
<feature type="domain" description="Tetrahydrofolate dehydrogenase/cyclohydrolase catalytic" evidence="9">
    <location>
        <begin position="13"/>
        <end position="114"/>
    </location>
</feature>
<keyword evidence="3" id="KW-0658">Purine biosynthesis</keyword>
<evidence type="ECO:0000256" key="7">
    <source>
        <dbReference type="ARBA" id="ARBA00023167"/>
    </source>
</evidence>
<keyword evidence="7" id="KW-0486">Methionine biosynthesis</keyword>
<evidence type="ECO:0000259" key="10">
    <source>
        <dbReference type="Pfam" id="PF02882"/>
    </source>
</evidence>
<dbReference type="GO" id="GO:0004477">
    <property type="term" value="F:methenyltetrahydrofolate cyclohydrolase activity"/>
    <property type="evidence" value="ECO:0007669"/>
    <property type="project" value="TreeGrafter"/>
</dbReference>
<evidence type="ECO:0000313" key="12">
    <source>
        <dbReference type="Proteomes" id="UP000176614"/>
    </source>
</evidence>
<keyword evidence="7" id="KW-0028">Amino-acid biosynthesis</keyword>
<evidence type="ECO:0000256" key="8">
    <source>
        <dbReference type="ARBA" id="ARBA00023268"/>
    </source>
</evidence>
<dbReference type="Gene3D" id="3.40.50.720">
    <property type="entry name" value="NAD(P)-binding Rossmann-like Domain"/>
    <property type="match status" value="1"/>
</dbReference>
<name>A0A1F4W3C0_UNCKA</name>
<evidence type="ECO:0000256" key="4">
    <source>
        <dbReference type="ARBA" id="ARBA00022801"/>
    </source>
</evidence>
<dbReference type="SUPFAM" id="SSF53223">
    <property type="entry name" value="Aminoacid dehydrogenase-like, N-terminal domain"/>
    <property type="match status" value="1"/>
</dbReference>
<accession>A0A1F4W3C0</accession>
<dbReference type="GO" id="GO:0009086">
    <property type="term" value="P:methionine biosynthetic process"/>
    <property type="evidence" value="ECO:0007669"/>
    <property type="project" value="UniProtKB-KW"/>
</dbReference>